<keyword evidence="2 6" id="KW-0862">Zinc</keyword>
<dbReference type="EMBL" id="MOXJ01000005">
    <property type="protein sequence ID" value="PDO11075.1"/>
    <property type="molecule type" value="Genomic_DNA"/>
</dbReference>
<evidence type="ECO:0000256" key="5">
    <source>
        <dbReference type="ARBA" id="ARBA00023284"/>
    </source>
</evidence>
<comment type="PTM">
    <text evidence="6">Under oxidizing conditions two disulfide bonds are formed involving the reactive cysteines. Under reducing conditions zinc is bound to the reactive cysteines and the protein is inactive.</text>
</comment>
<dbReference type="GO" id="GO:0005737">
    <property type="term" value="C:cytoplasm"/>
    <property type="evidence" value="ECO:0007669"/>
    <property type="project" value="UniProtKB-SubCell"/>
</dbReference>
<dbReference type="Gene3D" id="3.55.30.10">
    <property type="entry name" value="Hsp33 domain"/>
    <property type="match status" value="1"/>
</dbReference>
<keyword evidence="1 6" id="KW-0963">Cytoplasm</keyword>
<dbReference type="Pfam" id="PF01430">
    <property type="entry name" value="HSP33"/>
    <property type="match status" value="1"/>
</dbReference>
<comment type="caution">
    <text evidence="7">The sequence shown here is derived from an EMBL/GenBank/DDBJ whole genome shotgun (WGS) entry which is preliminary data.</text>
</comment>
<keyword evidence="5 6" id="KW-0676">Redox-active center</keyword>
<dbReference type="InterPro" id="IPR016154">
    <property type="entry name" value="Heat_shock_Hsp33_C"/>
</dbReference>
<evidence type="ECO:0000256" key="3">
    <source>
        <dbReference type="ARBA" id="ARBA00023157"/>
    </source>
</evidence>
<comment type="subcellular location">
    <subcellularLocation>
        <location evidence="6">Cytoplasm</location>
    </subcellularLocation>
</comment>
<dbReference type="InterPro" id="IPR000397">
    <property type="entry name" value="Heat_shock_Hsp33"/>
</dbReference>
<keyword evidence="3 6" id="KW-1015">Disulfide bond</keyword>
<dbReference type="SUPFAM" id="SSF64397">
    <property type="entry name" value="Hsp33 domain"/>
    <property type="match status" value="1"/>
</dbReference>
<evidence type="ECO:0000313" key="7">
    <source>
        <dbReference type="EMBL" id="PDO11075.1"/>
    </source>
</evidence>
<proteinExistence type="inferred from homology"/>
<sequence length="295" mass="31767">MKKTDNDYMVRAITSDGCIRAFAAKTTNTIEQLRLAHGLAPLATAVLGRAATAVVMMAYMLKDGGKVAVQIRGDGPVGAVVAEADADGSVRGFVDHPDVELPPNAAGKPDVAGAVGKSGFLHVIKDIGLKEPYRGSVPIVSGELGEDFAYYFAKSEQVPSAVALGVTTAADGRVLAAGGWIVQLMAGVPEEKVEEIEQKLRALPPVNSLFADGGTPERLLSEILGDVRFLDRQEVRFACRCSRERVEETLTGFGSDEIGRILEEDGRAELVCHYCGQIYRFDRYELESLLQRLKN</sequence>
<accession>A0A2A6E252</accession>
<dbReference type="Gene3D" id="3.90.1280.10">
    <property type="entry name" value="HSP33 redox switch-like"/>
    <property type="match status" value="1"/>
</dbReference>
<evidence type="ECO:0000256" key="6">
    <source>
        <dbReference type="HAMAP-Rule" id="MF_00117"/>
    </source>
</evidence>
<comment type="similarity">
    <text evidence="6">Belongs to the HSP33 family.</text>
</comment>
<dbReference type="NCBIfam" id="NF001033">
    <property type="entry name" value="PRK00114.1"/>
    <property type="match status" value="1"/>
</dbReference>
<feature type="disulfide bond" description="Redox-active" evidence="6">
    <location>
        <begin position="239"/>
        <end position="241"/>
    </location>
</feature>
<dbReference type="GO" id="GO:0051082">
    <property type="term" value="F:unfolded protein binding"/>
    <property type="evidence" value="ECO:0007669"/>
    <property type="project" value="UniProtKB-UniRule"/>
</dbReference>
<evidence type="ECO:0000256" key="4">
    <source>
        <dbReference type="ARBA" id="ARBA00023186"/>
    </source>
</evidence>
<evidence type="ECO:0000256" key="1">
    <source>
        <dbReference type="ARBA" id="ARBA00022490"/>
    </source>
</evidence>
<gene>
    <name evidence="6" type="primary">hslO</name>
    <name evidence="7" type="ORF">BLM47_03500</name>
</gene>
<feature type="disulfide bond" description="Redox-active" evidence="6">
    <location>
        <begin position="272"/>
        <end position="275"/>
    </location>
</feature>
<evidence type="ECO:0000256" key="2">
    <source>
        <dbReference type="ARBA" id="ARBA00022833"/>
    </source>
</evidence>
<dbReference type="PANTHER" id="PTHR30111:SF1">
    <property type="entry name" value="33 KDA CHAPERONIN"/>
    <property type="match status" value="1"/>
</dbReference>
<protein>
    <recommendedName>
        <fullName evidence="6">33 kDa chaperonin</fullName>
    </recommendedName>
    <alternativeName>
        <fullName evidence="6">Heat shock protein 33 homolog</fullName>
        <shortName evidence="6">HSP33</shortName>
    </alternativeName>
</protein>
<keyword evidence="4 6" id="KW-0143">Chaperone</keyword>
<dbReference type="HAMAP" id="MF_00117">
    <property type="entry name" value="HslO"/>
    <property type="match status" value="1"/>
</dbReference>
<name>A0A2A6E252_9BACL</name>
<organism evidence="7 8">
    <name type="scientific">Candidatus Reconcilbacillus cellulovorans</name>
    <dbReference type="NCBI Taxonomy" id="1906605"/>
    <lineage>
        <taxon>Bacteria</taxon>
        <taxon>Bacillati</taxon>
        <taxon>Bacillota</taxon>
        <taxon>Bacilli</taxon>
        <taxon>Bacillales</taxon>
        <taxon>Paenibacillaceae</taxon>
        <taxon>Candidatus Reconcilbacillus</taxon>
    </lineage>
</organism>
<dbReference type="InterPro" id="IPR016153">
    <property type="entry name" value="Heat_shock_Hsp33_N"/>
</dbReference>
<dbReference type="PIRSF" id="PIRSF005261">
    <property type="entry name" value="Heat_shock_Hsp33"/>
    <property type="match status" value="1"/>
</dbReference>
<reference evidence="7 8" key="1">
    <citation type="submission" date="2016-12" db="EMBL/GenBank/DDBJ databases">
        <title>Candidatus Reconcilibacillus cellulovorans genome.</title>
        <authorList>
            <person name="Kolinko S."/>
            <person name="Wu Y.-W."/>
            <person name="Tachea F."/>
            <person name="Denzel E."/>
            <person name="Hiras J."/>
            <person name="Baecker N."/>
            <person name="Chan L.J."/>
            <person name="Eichorst S.A."/>
            <person name="Frey D."/>
            <person name="Adams P.D."/>
            <person name="Pray T."/>
            <person name="Tanjore D."/>
            <person name="Petzold C.J."/>
            <person name="Gladden J.M."/>
            <person name="Simmons B.A."/>
            <person name="Singer S.W."/>
        </authorList>
    </citation>
    <scope>NUCLEOTIDE SEQUENCE [LARGE SCALE GENOMIC DNA]</scope>
    <source>
        <strain evidence="7">JTherm</strain>
    </source>
</reference>
<dbReference type="CDD" id="cd00498">
    <property type="entry name" value="Hsp33"/>
    <property type="match status" value="1"/>
</dbReference>
<dbReference type="PANTHER" id="PTHR30111">
    <property type="entry name" value="33 KDA CHAPERONIN"/>
    <property type="match status" value="1"/>
</dbReference>
<evidence type="ECO:0000313" key="8">
    <source>
        <dbReference type="Proteomes" id="UP000243688"/>
    </source>
</evidence>
<dbReference type="GO" id="GO:0044183">
    <property type="term" value="F:protein folding chaperone"/>
    <property type="evidence" value="ECO:0007669"/>
    <property type="project" value="TreeGrafter"/>
</dbReference>
<comment type="function">
    <text evidence="6">Redox regulated molecular chaperone. Protects both thermally unfolding and oxidatively damaged proteins from irreversible aggregation. Plays an important role in the bacterial defense system toward oxidative stress.</text>
</comment>
<dbReference type="AlphaFoldDB" id="A0A2A6E252"/>
<dbReference type="Proteomes" id="UP000243688">
    <property type="component" value="Unassembled WGS sequence"/>
</dbReference>
<dbReference type="GO" id="GO:0042026">
    <property type="term" value="P:protein refolding"/>
    <property type="evidence" value="ECO:0007669"/>
    <property type="project" value="TreeGrafter"/>
</dbReference>
<dbReference type="SUPFAM" id="SSF118352">
    <property type="entry name" value="HSP33 redox switch-like"/>
    <property type="match status" value="1"/>
</dbReference>